<dbReference type="GO" id="GO:0005975">
    <property type="term" value="P:carbohydrate metabolic process"/>
    <property type="evidence" value="ECO:0007669"/>
    <property type="project" value="InterPro"/>
</dbReference>
<dbReference type="Proteomes" id="UP000309038">
    <property type="component" value="Unassembled WGS sequence"/>
</dbReference>
<dbReference type="EMBL" id="SGPJ01000349">
    <property type="protein sequence ID" value="THG95186.1"/>
    <property type="molecule type" value="Genomic_DNA"/>
</dbReference>
<dbReference type="GO" id="GO:0003824">
    <property type="term" value="F:catalytic activity"/>
    <property type="evidence" value="ECO:0007669"/>
    <property type="project" value="UniProtKB-ARBA"/>
</dbReference>
<sequence length="638" mass="71668">MNNHYVNIKVDREERPDVDSLYMTYLQATAGGGGWPMSVWLTPDLHPFFAGTYFPKGKFRQILEKLADIWKSDSERCIMNGKQVIEHLRDASKMAPGAESLDISEIASSVYSHLNRTYDTQYGGFGGAPKFPSPAKTTHFLARYAALNVKDSKLPNQAENARDMGVKTMVHIYNGGIRDIVGGGFSRYSVDDHWHVPHFEKMLYDQGQLLSSVLEFSHLLPPDSAQRATLQLMATDIISYISRDLRSPEGGFYSAEDADSLPSNDSKVKKEGAFYTWTASQLDELLEDNSELFKFHLGVEGDGNCDPRHDIQGELKGQVSVSWMIHLSLKFGVALEKTREIIDNSLALLKEYRDKERPRPHLDDKILTSWNGLMISGLSKAVEILDENRDMSSTALKLAEDSASFIRENLYDERTGELRRSYRKGAGPVGQADDYAFLIQGLLDLYEASGKEQYATWAIRLQEKQDELFYDKEDGGYFASAPDEHILDGAEPSAVSVTLHNLYRLAHFAEDRHAEYGANAESILRTNSQLLNHAPFALATMVGAAMSANKGYRQFILIGDPKSPQTREFIQKIRTKFIPNRVLIYLDPNNPPAELSKLNGTLNELIKRTETDAKPNIRICENFTCSAPINSVEELKID</sequence>
<reference evidence="2 3" key="1">
    <citation type="submission" date="2019-02" db="EMBL/GenBank/DDBJ databases">
        <title>Genome sequencing of the rare red list fungi Phlebia centrifuga.</title>
        <authorList>
            <person name="Buettner E."/>
            <person name="Kellner H."/>
        </authorList>
    </citation>
    <scope>NUCLEOTIDE SEQUENCE [LARGE SCALE GENOMIC DNA]</scope>
    <source>
        <strain evidence="2 3">DSM 108282</strain>
    </source>
</reference>
<dbReference type="InterPro" id="IPR024705">
    <property type="entry name" value="Ssp411"/>
</dbReference>
<organism evidence="2 3">
    <name type="scientific">Hermanssonia centrifuga</name>
    <dbReference type="NCBI Taxonomy" id="98765"/>
    <lineage>
        <taxon>Eukaryota</taxon>
        <taxon>Fungi</taxon>
        <taxon>Dikarya</taxon>
        <taxon>Basidiomycota</taxon>
        <taxon>Agaricomycotina</taxon>
        <taxon>Agaricomycetes</taxon>
        <taxon>Polyporales</taxon>
        <taxon>Meruliaceae</taxon>
        <taxon>Hermanssonia</taxon>
    </lineage>
</organism>
<keyword evidence="3" id="KW-1185">Reference proteome</keyword>
<evidence type="ECO:0000313" key="3">
    <source>
        <dbReference type="Proteomes" id="UP000309038"/>
    </source>
</evidence>
<dbReference type="InterPro" id="IPR004879">
    <property type="entry name" value="Ssp411-like_TRX"/>
</dbReference>
<dbReference type="PIRSF" id="PIRSF006402">
    <property type="entry name" value="UCP006402_thioredoxin"/>
    <property type="match status" value="1"/>
</dbReference>
<evidence type="ECO:0000313" key="2">
    <source>
        <dbReference type="EMBL" id="THG95186.1"/>
    </source>
</evidence>
<dbReference type="Pfam" id="PF03190">
    <property type="entry name" value="Thioredox_DsbH"/>
    <property type="match status" value="1"/>
</dbReference>
<dbReference type="InterPro" id="IPR008928">
    <property type="entry name" value="6-hairpin_glycosidase_sf"/>
</dbReference>
<evidence type="ECO:0000259" key="1">
    <source>
        <dbReference type="Pfam" id="PF03190"/>
    </source>
</evidence>
<dbReference type="Gene3D" id="3.40.30.10">
    <property type="entry name" value="Glutaredoxin"/>
    <property type="match status" value="1"/>
</dbReference>
<protein>
    <recommendedName>
        <fullName evidence="1">Spermatogenesis-associated protein 20-like TRX domain-containing protein</fullName>
    </recommendedName>
</protein>
<name>A0A4S4KB37_9APHY</name>
<dbReference type="Gene3D" id="1.50.10.10">
    <property type="match status" value="1"/>
</dbReference>
<feature type="domain" description="Spermatogenesis-associated protein 20-like TRX" evidence="1">
    <location>
        <begin position="1"/>
        <end position="88"/>
    </location>
</feature>
<dbReference type="PANTHER" id="PTHR42899:SF1">
    <property type="entry name" value="SPERMATOGENESIS-ASSOCIATED PROTEIN 20"/>
    <property type="match status" value="1"/>
</dbReference>
<dbReference type="AlphaFoldDB" id="A0A4S4KB37"/>
<accession>A0A4S4KB37</accession>
<dbReference type="PANTHER" id="PTHR42899">
    <property type="entry name" value="SPERMATOGENESIS-ASSOCIATED PROTEIN 20"/>
    <property type="match status" value="1"/>
</dbReference>
<comment type="caution">
    <text evidence="2">The sequence shown here is derived from an EMBL/GenBank/DDBJ whole genome shotgun (WGS) entry which is preliminary data.</text>
</comment>
<dbReference type="SUPFAM" id="SSF48208">
    <property type="entry name" value="Six-hairpin glycosidases"/>
    <property type="match status" value="1"/>
</dbReference>
<gene>
    <name evidence="2" type="ORF">EW026_g6425</name>
</gene>
<proteinExistence type="predicted"/>
<dbReference type="InterPro" id="IPR012341">
    <property type="entry name" value="6hp_glycosidase-like_sf"/>
</dbReference>